<sequence length="300" mass="32671">MTGSTTAAEEVANLIVEGNAALLAGDAYDARQRFRRALELDPERVEAWIGLAGTVRPYREKREHLQRALTINPEHPEARAVLAQVEARLAAGEVLAPGGGRGKREPEGLLAKSKAAPPETEVEVETEVEAEEPETTNELLSCYVHPDRDTGLRCTGCERPICSECATRAAVGQLCPECAKVRRPVNYQVGSSEILIAGAIAFFFSFIVSYVALELLVRIFILIGFIIAFFIGPIVGDFMVRLVDRGTKNKRGKPIQLALGIGYSLGVLPWILLHFLILGFPFALVVFSVMAVKTALTRVS</sequence>
<keyword evidence="5" id="KW-1185">Reference proteome</keyword>
<evidence type="ECO:0000256" key="3">
    <source>
        <dbReference type="SAM" id="Phobius"/>
    </source>
</evidence>
<reference evidence="5" key="1">
    <citation type="submission" date="2017-08" db="EMBL/GenBank/DDBJ databases">
        <authorList>
            <person name="Grouzdev D.S."/>
            <person name="Gaisin V.A."/>
            <person name="Rysina M.S."/>
            <person name="Gorlenko V.M."/>
        </authorList>
    </citation>
    <scope>NUCLEOTIDE SEQUENCE [LARGE SCALE GENOMIC DNA]</scope>
    <source>
        <strain evidence="5">Kir15-3F</strain>
    </source>
</reference>
<keyword evidence="3" id="KW-1133">Transmembrane helix</keyword>
<feature type="transmembrane region" description="Helical" evidence="3">
    <location>
        <begin position="219"/>
        <end position="243"/>
    </location>
</feature>
<dbReference type="OrthoDB" id="9807874at2"/>
<feature type="transmembrane region" description="Helical" evidence="3">
    <location>
        <begin position="194"/>
        <end position="213"/>
    </location>
</feature>
<evidence type="ECO:0000313" key="4">
    <source>
        <dbReference type="EMBL" id="PDW00150.1"/>
    </source>
</evidence>
<feature type="region of interest" description="Disordered" evidence="2">
    <location>
        <begin position="96"/>
        <end position="130"/>
    </location>
</feature>
<dbReference type="Proteomes" id="UP000220527">
    <property type="component" value="Unassembled WGS sequence"/>
</dbReference>
<dbReference type="Gene3D" id="1.25.40.10">
    <property type="entry name" value="Tetratricopeptide repeat domain"/>
    <property type="match status" value="1"/>
</dbReference>
<protein>
    <submittedName>
        <fullName evidence="4">Uncharacterized protein</fullName>
    </submittedName>
</protein>
<accession>A0A2A6RDX4</accession>
<dbReference type="InterPro" id="IPR011990">
    <property type="entry name" value="TPR-like_helical_dom_sf"/>
</dbReference>
<evidence type="ECO:0000256" key="2">
    <source>
        <dbReference type="SAM" id="MobiDB-lite"/>
    </source>
</evidence>
<proteinExistence type="predicted"/>
<dbReference type="RefSeq" id="WP_097646045.1">
    <property type="nucleotide sequence ID" value="NZ_NQWI01000199.1"/>
</dbReference>
<feature type="compositionally biased region" description="Acidic residues" evidence="2">
    <location>
        <begin position="120"/>
        <end position="130"/>
    </location>
</feature>
<keyword evidence="3" id="KW-0812">Transmembrane</keyword>
<dbReference type="SUPFAM" id="SSF48452">
    <property type="entry name" value="TPR-like"/>
    <property type="match status" value="1"/>
</dbReference>
<evidence type="ECO:0000313" key="5">
    <source>
        <dbReference type="Proteomes" id="UP000220527"/>
    </source>
</evidence>
<feature type="repeat" description="TPR" evidence="1">
    <location>
        <begin position="11"/>
        <end position="44"/>
    </location>
</feature>
<name>A0A2A6RDX4_9CHLR</name>
<dbReference type="InterPro" id="IPR019734">
    <property type="entry name" value="TPR_rpt"/>
</dbReference>
<dbReference type="PROSITE" id="PS50005">
    <property type="entry name" value="TPR"/>
    <property type="match status" value="1"/>
</dbReference>
<feature type="transmembrane region" description="Helical" evidence="3">
    <location>
        <begin position="278"/>
        <end position="296"/>
    </location>
</feature>
<evidence type="ECO:0000256" key="1">
    <source>
        <dbReference type="PROSITE-ProRule" id="PRU00339"/>
    </source>
</evidence>
<dbReference type="AlphaFoldDB" id="A0A2A6RDX4"/>
<gene>
    <name evidence="4" type="ORF">CJ255_21060</name>
</gene>
<keyword evidence="3" id="KW-0472">Membrane</keyword>
<dbReference type="EMBL" id="NQWI01000199">
    <property type="protein sequence ID" value="PDW00150.1"/>
    <property type="molecule type" value="Genomic_DNA"/>
</dbReference>
<keyword evidence="1" id="KW-0802">TPR repeat</keyword>
<comment type="caution">
    <text evidence="4">The sequence shown here is derived from an EMBL/GenBank/DDBJ whole genome shotgun (WGS) entry which is preliminary data.</text>
</comment>
<organism evidence="4 5">
    <name type="scientific">Candidatus Viridilinea mediisalina</name>
    <dbReference type="NCBI Taxonomy" id="2024553"/>
    <lineage>
        <taxon>Bacteria</taxon>
        <taxon>Bacillati</taxon>
        <taxon>Chloroflexota</taxon>
        <taxon>Chloroflexia</taxon>
        <taxon>Chloroflexales</taxon>
        <taxon>Chloroflexineae</taxon>
        <taxon>Oscillochloridaceae</taxon>
        <taxon>Candidatus Viridilinea</taxon>
    </lineage>
</organism>